<protein>
    <submittedName>
        <fullName evidence="1">Uncharacterized protein</fullName>
    </submittedName>
</protein>
<accession>A0ABV1HBX2</accession>
<dbReference type="EMBL" id="JBBMEX010000004">
    <property type="protein sequence ID" value="MEQ2557220.1"/>
    <property type="molecule type" value="Genomic_DNA"/>
</dbReference>
<dbReference type="RefSeq" id="WP_353530329.1">
    <property type="nucleotide sequence ID" value="NZ_JBBMEX010000004.1"/>
</dbReference>
<organism evidence="1 2">
    <name type="scientific">Maccoyibacter intestinihominis</name>
    <dbReference type="NCBI Taxonomy" id="3133499"/>
    <lineage>
        <taxon>Bacteria</taxon>
        <taxon>Bacillati</taxon>
        <taxon>Bacillota</taxon>
        <taxon>Clostridia</taxon>
        <taxon>Lachnospirales</taxon>
        <taxon>Lachnospiraceae</taxon>
        <taxon>Maccoyibacter</taxon>
    </lineage>
</organism>
<gene>
    <name evidence="1" type="ORF">WMO43_04925</name>
</gene>
<name>A0ABV1HBX2_9FIRM</name>
<keyword evidence="2" id="KW-1185">Reference proteome</keyword>
<evidence type="ECO:0000313" key="1">
    <source>
        <dbReference type="EMBL" id="MEQ2557220.1"/>
    </source>
</evidence>
<dbReference type="Proteomes" id="UP001454489">
    <property type="component" value="Unassembled WGS sequence"/>
</dbReference>
<reference evidence="1 2" key="1">
    <citation type="submission" date="2024-03" db="EMBL/GenBank/DDBJ databases">
        <title>Human intestinal bacterial collection.</title>
        <authorList>
            <person name="Pauvert C."/>
            <person name="Hitch T.C.A."/>
            <person name="Clavel T."/>
        </authorList>
    </citation>
    <scope>NUCLEOTIDE SEQUENCE [LARGE SCALE GENOMIC DNA]</scope>
    <source>
        <strain evidence="1 2">CLA-AA-H185</strain>
    </source>
</reference>
<sequence>MKKDLYGAYIIIPSTFSTAVDSINGTPQKAVFEYQINPHLEGQDRDNMIYELTAFQDSIRNNVSYVFLDAILKEVHNVQDGSMTILANDDSERENLSGVSAEELIQTVEFTELKENNEVISYKYTFGCYK</sequence>
<proteinExistence type="predicted"/>
<evidence type="ECO:0000313" key="2">
    <source>
        <dbReference type="Proteomes" id="UP001454489"/>
    </source>
</evidence>
<comment type="caution">
    <text evidence="1">The sequence shown here is derived from an EMBL/GenBank/DDBJ whole genome shotgun (WGS) entry which is preliminary data.</text>
</comment>